<protein>
    <submittedName>
        <fullName evidence="2">Uncharacterized protein</fullName>
    </submittedName>
</protein>
<reference evidence="2 3" key="1">
    <citation type="journal article" date="2024" name="G3 (Bethesda)">
        <title>Genome assembly of Hibiscus sabdariffa L. provides insights into metabolisms of medicinal natural products.</title>
        <authorList>
            <person name="Kim T."/>
        </authorList>
    </citation>
    <scope>NUCLEOTIDE SEQUENCE [LARGE SCALE GENOMIC DNA]</scope>
    <source>
        <strain evidence="2">TK-2024</strain>
        <tissue evidence="2">Old leaves</tissue>
    </source>
</reference>
<proteinExistence type="predicted"/>
<name>A0ABR2C6I1_9ROSI</name>
<comment type="caution">
    <text evidence="2">The sequence shown here is derived from an EMBL/GenBank/DDBJ whole genome shotgun (WGS) entry which is preliminary data.</text>
</comment>
<accession>A0ABR2C6I1</accession>
<evidence type="ECO:0000256" key="1">
    <source>
        <dbReference type="SAM" id="Coils"/>
    </source>
</evidence>
<sequence length="79" mass="9316">MQDLYRKSTRKYRSLLELQDKALSVKEKKRRDRAIKRNNRLEKEKTSLEVEATSPTNSDIARKQILTRSARKTLALGKR</sequence>
<feature type="coiled-coil region" evidence="1">
    <location>
        <begin position="24"/>
        <end position="51"/>
    </location>
</feature>
<gene>
    <name evidence="2" type="ORF">V6N12_001054</name>
</gene>
<keyword evidence="1" id="KW-0175">Coiled coil</keyword>
<dbReference type="EMBL" id="JBBPBM010000065">
    <property type="protein sequence ID" value="KAK8514887.1"/>
    <property type="molecule type" value="Genomic_DNA"/>
</dbReference>
<organism evidence="2 3">
    <name type="scientific">Hibiscus sabdariffa</name>
    <name type="common">roselle</name>
    <dbReference type="NCBI Taxonomy" id="183260"/>
    <lineage>
        <taxon>Eukaryota</taxon>
        <taxon>Viridiplantae</taxon>
        <taxon>Streptophyta</taxon>
        <taxon>Embryophyta</taxon>
        <taxon>Tracheophyta</taxon>
        <taxon>Spermatophyta</taxon>
        <taxon>Magnoliopsida</taxon>
        <taxon>eudicotyledons</taxon>
        <taxon>Gunneridae</taxon>
        <taxon>Pentapetalae</taxon>
        <taxon>rosids</taxon>
        <taxon>malvids</taxon>
        <taxon>Malvales</taxon>
        <taxon>Malvaceae</taxon>
        <taxon>Malvoideae</taxon>
        <taxon>Hibiscus</taxon>
    </lineage>
</organism>
<evidence type="ECO:0000313" key="3">
    <source>
        <dbReference type="Proteomes" id="UP001472677"/>
    </source>
</evidence>
<evidence type="ECO:0000313" key="2">
    <source>
        <dbReference type="EMBL" id="KAK8514887.1"/>
    </source>
</evidence>
<dbReference type="Proteomes" id="UP001472677">
    <property type="component" value="Unassembled WGS sequence"/>
</dbReference>
<keyword evidence="3" id="KW-1185">Reference proteome</keyword>